<sequence length="370" mass="41910">MSGEKTKLEIEDAVRRELDGTCYAVSSLEPLTGGTANFIYRARLQKPLPDGSTEVVLKHGEAYVAQHPDFKLQMVRCDIEEEGLRLLADLPTVVSTKFEVGTPKLYRFNPQSCTQIQEYLTNAVNLKDYALSHFQAPTGAFVKPRCIELGRDLGRWLRDFHVWSDKPEQQNLRVLFAKNTDMRNIKKYINYDQLLARVTMFPSLLEECKDILQQIVSMATVELADEGKLAAIHGDFWTGNVLLPNAAFDDTQQVPVRVIDWEMAQVGVRAEDLGQFIAELWQLKLYKDIDAALWIINGFAEGYGDADADFVYRVLIHVGAHLICFGSTTPGWGTPEQGQKIVRFGRDVLIHAWEKNAKAFEGHDLQCLFR</sequence>
<feature type="domain" description="Aminoglycoside phosphotransferase" evidence="1">
    <location>
        <begin position="128"/>
        <end position="282"/>
    </location>
</feature>
<accession>A0ABY2GYW4</accession>
<evidence type="ECO:0000313" key="3">
    <source>
        <dbReference type="Proteomes" id="UP001642720"/>
    </source>
</evidence>
<name>A0ABY2GYW4_9HYPO</name>
<gene>
    <name evidence="2" type="ORF">CCMA1212_007076</name>
</gene>
<dbReference type="Gene3D" id="3.30.200.20">
    <property type="entry name" value="Phosphorylase Kinase, domain 1"/>
    <property type="match status" value="1"/>
</dbReference>
<dbReference type="InterPro" id="IPR011009">
    <property type="entry name" value="Kinase-like_dom_sf"/>
</dbReference>
<organism evidence="2 3">
    <name type="scientific">Trichoderma ghanense</name>
    <dbReference type="NCBI Taxonomy" id="65468"/>
    <lineage>
        <taxon>Eukaryota</taxon>
        <taxon>Fungi</taxon>
        <taxon>Dikarya</taxon>
        <taxon>Ascomycota</taxon>
        <taxon>Pezizomycotina</taxon>
        <taxon>Sordariomycetes</taxon>
        <taxon>Hypocreomycetidae</taxon>
        <taxon>Hypocreales</taxon>
        <taxon>Hypocreaceae</taxon>
        <taxon>Trichoderma</taxon>
    </lineage>
</organism>
<proteinExistence type="predicted"/>
<evidence type="ECO:0000259" key="1">
    <source>
        <dbReference type="Pfam" id="PF01636"/>
    </source>
</evidence>
<dbReference type="Gene3D" id="3.90.1200.10">
    <property type="match status" value="1"/>
</dbReference>
<reference evidence="2 3" key="1">
    <citation type="submission" date="2018-01" db="EMBL/GenBank/DDBJ databases">
        <title>Genome characterization of the sugarcane-associated fungus Trichoderma ghanense CCMA-1212 and their application in lignocelulose bioconversion.</title>
        <authorList>
            <person name="Steindorff A.S."/>
            <person name="Mendes T.D."/>
            <person name="Vilela E.S.D."/>
            <person name="Rodrigues D.S."/>
            <person name="Formighieri E.F."/>
            <person name="Melo I.S."/>
            <person name="Favaro L.C.L."/>
        </authorList>
    </citation>
    <scope>NUCLEOTIDE SEQUENCE [LARGE SCALE GENOMIC DNA]</scope>
    <source>
        <strain evidence="2 3">CCMA-1212</strain>
    </source>
</reference>
<dbReference type="Pfam" id="PF01636">
    <property type="entry name" value="APH"/>
    <property type="match status" value="1"/>
</dbReference>
<dbReference type="InterPro" id="IPR002575">
    <property type="entry name" value="Aminoglycoside_PTrfase"/>
</dbReference>
<dbReference type="EMBL" id="PPTA01000009">
    <property type="protein sequence ID" value="TFB01134.1"/>
    <property type="molecule type" value="Genomic_DNA"/>
</dbReference>
<comment type="caution">
    <text evidence="2">The sequence shown here is derived from an EMBL/GenBank/DDBJ whole genome shotgun (WGS) entry which is preliminary data.</text>
</comment>
<dbReference type="Proteomes" id="UP001642720">
    <property type="component" value="Unassembled WGS sequence"/>
</dbReference>
<protein>
    <recommendedName>
        <fullName evidence="1">Aminoglycoside phosphotransferase domain-containing protein</fullName>
    </recommendedName>
</protein>
<dbReference type="GeneID" id="300578704"/>
<evidence type="ECO:0000313" key="2">
    <source>
        <dbReference type="EMBL" id="TFB01134.1"/>
    </source>
</evidence>
<keyword evidence="3" id="KW-1185">Reference proteome</keyword>
<dbReference type="RefSeq" id="XP_073557335.1">
    <property type="nucleotide sequence ID" value="XM_073704254.1"/>
</dbReference>
<dbReference type="SUPFAM" id="SSF56112">
    <property type="entry name" value="Protein kinase-like (PK-like)"/>
    <property type="match status" value="1"/>
</dbReference>